<keyword evidence="2" id="KW-1185">Reference proteome</keyword>
<dbReference type="KEGG" id="rul:UC8_24590"/>
<dbReference type="Proteomes" id="UP000325286">
    <property type="component" value="Chromosome"/>
</dbReference>
<evidence type="ECO:0000313" key="2">
    <source>
        <dbReference type="Proteomes" id="UP000325286"/>
    </source>
</evidence>
<reference evidence="1 2" key="1">
    <citation type="submission" date="2019-08" db="EMBL/GenBank/DDBJ databases">
        <title>Deep-cultivation of Planctomycetes and their phenomic and genomic characterization uncovers novel biology.</title>
        <authorList>
            <person name="Wiegand S."/>
            <person name="Jogler M."/>
            <person name="Boedeker C."/>
            <person name="Pinto D."/>
            <person name="Vollmers J."/>
            <person name="Rivas-Marin E."/>
            <person name="Kohn T."/>
            <person name="Peeters S.H."/>
            <person name="Heuer A."/>
            <person name="Rast P."/>
            <person name="Oberbeckmann S."/>
            <person name="Bunk B."/>
            <person name="Jeske O."/>
            <person name="Meyerdierks A."/>
            <person name="Storesund J.E."/>
            <person name="Kallscheuer N."/>
            <person name="Luecker S."/>
            <person name="Lage O.M."/>
            <person name="Pohl T."/>
            <person name="Merkel B.J."/>
            <person name="Hornburger P."/>
            <person name="Mueller R.-W."/>
            <person name="Bruemmer F."/>
            <person name="Labrenz M."/>
            <person name="Spormann A.M."/>
            <person name="Op den Camp H."/>
            <person name="Overmann J."/>
            <person name="Amann R."/>
            <person name="Jetten M.S.M."/>
            <person name="Mascher T."/>
            <person name="Medema M.H."/>
            <person name="Devos D.P."/>
            <person name="Kaster A.-K."/>
            <person name="Ovreas L."/>
            <person name="Rohde M."/>
            <person name="Galperin M.Y."/>
            <person name="Jogler C."/>
        </authorList>
    </citation>
    <scope>NUCLEOTIDE SEQUENCE [LARGE SCALE GENOMIC DNA]</scope>
    <source>
        <strain evidence="1 2">UC8</strain>
    </source>
</reference>
<name>A0A5B9QMY2_9BACT</name>
<dbReference type="EMBL" id="CP042914">
    <property type="protein sequence ID" value="QEG40447.1"/>
    <property type="molecule type" value="Genomic_DNA"/>
</dbReference>
<protein>
    <submittedName>
        <fullName evidence="1">Uncharacterized protein</fullName>
    </submittedName>
</protein>
<accession>A0A5B9QMY2</accession>
<dbReference type="RefSeq" id="WP_148080256.1">
    <property type="nucleotide sequence ID" value="NZ_CP042914.1"/>
</dbReference>
<organism evidence="1 2">
    <name type="scientific">Roseimaritima ulvae</name>
    <dbReference type="NCBI Taxonomy" id="980254"/>
    <lineage>
        <taxon>Bacteria</taxon>
        <taxon>Pseudomonadati</taxon>
        <taxon>Planctomycetota</taxon>
        <taxon>Planctomycetia</taxon>
        <taxon>Pirellulales</taxon>
        <taxon>Pirellulaceae</taxon>
        <taxon>Roseimaritima</taxon>
    </lineage>
</organism>
<sequence>MRRIELRRKRVALVTLRSGGEAVRILPPRDAIKTIFYLDGDAQVTIQKQDEPVNQTASAIH</sequence>
<evidence type="ECO:0000313" key="1">
    <source>
        <dbReference type="EMBL" id="QEG40447.1"/>
    </source>
</evidence>
<dbReference type="AlphaFoldDB" id="A0A5B9QMY2"/>
<proteinExistence type="predicted"/>
<gene>
    <name evidence="1" type="ORF">UC8_24590</name>
</gene>